<evidence type="ECO:0000256" key="3">
    <source>
        <dbReference type="ARBA" id="ARBA00022840"/>
    </source>
</evidence>
<dbReference type="GO" id="GO:0051082">
    <property type="term" value="F:unfolded protein binding"/>
    <property type="evidence" value="ECO:0007669"/>
    <property type="project" value="InterPro"/>
</dbReference>
<dbReference type="PROSITE" id="PS00297">
    <property type="entry name" value="HSP70_1"/>
    <property type="match status" value="1"/>
</dbReference>
<dbReference type="SUPFAM" id="SSF100920">
    <property type="entry name" value="Heat shock protein 70kD (HSP70), peptide-binding domain"/>
    <property type="match status" value="1"/>
</dbReference>
<keyword evidence="2 5" id="KW-0547">Nucleotide-binding</keyword>
<dbReference type="FunFam" id="3.30.420.40:FF:000046">
    <property type="entry name" value="Chaperone protein HscA"/>
    <property type="match status" value="1"/>
</dbReference>
<dbReference type="InterPro" id="IPR043129">
    <property type="entry name" value="ATPase_NBD"/>
</dbReference>
<dbReference type="Gene3D" id="3.30.420.40">
    <property type="match status" value="2"/>
</dbReference>
<comment type="similarity">
    <text evidence="1 5 6">Belongs to the heat shock protein 70 family.</text>
</comment>
<dbReference type="SUPFAM" id="SSF53067">
    <property type="entry name" value="Actin-like ATPase domain"/>
    <property type="match status" value="2"/>
</dbReference>
<dbReference type="Proteomes" id="UP000002372">
    <property type="component" value="Chromosome"/>
</dbReference>
<reference evidence="9" key="2">
    <citation type="journal article" date="2010" name="PLoS Genet.">
        <title>Structure, function, and evolution of the Thiomonas spp. genome.</title>
        <authorList>
            <person name="Arsene-Ploetze F."/>
            <person name="Koechler S."/>
            <person name="Marchal M."/>
            <person name="Coppee J.Y."/>
            <person name="Chandler M."/>
            <person name="Bonnefoy V."/>
            <person name="Brochier-Armanet C."/>
            <person name="Barakat M."/>
            <person name="Barbe V."/>
            <person name="Battaglia-Brunet F."/>
            <person name="Bruneel O."/>
            <person name="Bryan C.G."/>
            <person name="Cleiss-Arnold J."/>
            <person name="Cruveiller S."/>
            <person name="Erhardt M."/>
            <person name="Heinrich-Salmeron A."/>
            <person name="Hommais F."/>
            <person name="Joulian C."/>
            <person name="Krin E."/>
            <person name="Lieutaud A."/>
            <person name="Lievremont D."/>
            <person name="Michel C."/>
            <person name="Muller D."/>
            <person name="Ortet P."/>
            <person name="Proux C."/>
            <person name="Siguier P."/>
            <person name="Roche D."/>
            <person name="Rouy Z."/>
            <person name="Salvignol G."/>
            <person name="Slyemi D."/>
            <person name="Talla E."/>
            <person name="Weiss S."/>
            <person name="Weissenbach J."/>
            <person name="Medigue C."/>
            <person name="Bertin P.N."/>
        </authorList>
    </citation>
    <scope>NUCLEOTIDE SEQUENCE [LARGE SCALE GENOMIC DNA]</scope>
    <source>
        <strain evidence="9">DSM 22701 / CIP 110005 / 3As</strain>
    </source>
</reference>
<dbReference type="PROSITE" id="PS00329">
    <property type="entry name" value="HSP70_2"/>
    <property type="match status" value="1"/>
</dbReference>
<evidence type="ECO:0000256" key="4">
    <source>
        <dbReference type="ARBA" id="ARBA00023186"/>
    </source>
</evidence>
<dbReference type="EMBL" id="FP475956">
    <property type="protein sequence ID" value="CAZ88032.1"/>
    <property type="molecule type" value="Genomic_DNA"/>
</dbReference>
<evidence type="ECO:0000313" key="9">
    <source>
        <dbReference type="Proteomes" id="UP000002372"/>
    </source>
</evidence>
<dbReference type="NCBIfam" id="TIGR01991">
    <property type="entry name" value="HscA"/>
    <property type="match status" value="1"/>
</dbReference>
<dbReference type="GO" id="GO:0140662">
    <property type="term" value="F:ATP-dependent protein folding chaperone"/>
    <property type="evidence" value="ECO:0007669"/>
    <property type="project" value="InterPro"/>
</dbReference>
<dbReference type="Gene3D" id="2.60.34.10">
    <property type="entry name" value="Substrate Binding Domain Of DNAk, Chain A, domain 1"/>
    <property type="match status" value="1"/>
</dbReference>
<dbReference type="NCBIfam" id="NF003520">
    <property type="entry name" value="PRK05183.1"/>
    <property type="match status" value="1"/>
</dbReference>
<reference evidence="8 10" key="4">
    <citation type="submission" date="2015-03" db="EMBL/GenBank/DDBJ databases">
        <authorList>
            <person name="Regsiter A."/>
            <person name="william w."/>
        </authorList>
    </citation>
    <scope>NUCLEOTIDE SEQUENCE [LARGE SCALE GENOMIC DNA]</scope>
    <source>
        <strain evidence="8 10">CB1</strain>
    </source>
</reference>
<evidence type="ECO:0000256" key="1">
    <source>
        <dbReference type="ARBA" id="ARBA00007381"/>
    </source>
</evidence>
<dbReference type="PRINTS" id="PR00301">
    <property type="entry name" value="HEATSHOCK70"/>
</dbReference>
<comment type="function">
    <text evidence="5">Chaperone involved in the maturation of iron-sulfur cluster-containing proteins. Has a low intrinsic ATPase activity which is markedly stimulated by HscB.</text>
</comment>
<dbReference type="InterPro" id="IPR013126">
    <property type="entry name" value="Hsp_70_fam"/>
</dbReference>
<dbReference type="Gene3D" id="3.90.640.10">
    <property type="entry name" value="Actin, Chain A, domain 4"/>
    <property type="match status" value="1"/>
</dbReference>
<evidence type="ECO:0000313" key="7">
    <source>
        <dbReference type="EMBL" id="CAZ88032.1"/>
    </source>
</evidence>
<organism evidence="7 9">
    <name type="scientific">Thiomonas arsenitoxydans (strain DSM 22701 / CIP 110005 / 3As)</name>
    <dbReference type="NCBI Taxonomy" id="426114"/>
    <lineage>
        <taxon>Bacteria</taxon>
        <taxon>Pseudomonadati</taxon>
        <taxon>Pseudomonadota</taxon>
        <taxon>Betaproteobacteria</taxon>
        <taxon>Burkholderiales</taxon>
        <taxon>Thiomonas</taxon>
    </lineage>
</organism>
<evidence type="ECO:0000256" key="6">
    <source>
        <dbReference type="RuleBase" id="RU003322"/>
    </source>
</evidence>
<dbReference type="RefSeq" id="WP_013105373.1">
    <property type="nucleotide sequence ID" value="NC_014145.1"/>
</dbReference>
<dbReference type="GO" id="GO:0016226">
    <property type="term" value="P:iron-sulfur cluster assembly"/>
    <property type="evidence" value="ECO:0007669"/>
    <property type="project" value="InterPro"/>
</dbReference>
<keyword evidence="3 5" id="KW-0067">ATP-binding</keyword>
<dbReference type="HOGENOM" id="CLU_005965_2_1_4"/>
<reference key="1">
    <citation type="submission" date="2009-07" db="EMBL/GenBank/DDBJ databases">
        <authorList>
            <person name="Genoscope - CEA"/>
        </authorList>
    </citation>
    <scope>NUCLEOTIDE SEQUENCE</scope>
    <source>
        <strain>3As</strain>
    </source>
</reference>
<dbReference type="Pfam" id="PF00012">
    <property type="entry name" value="HSP70"/>
    <property type="match status" value="1"/>
</dbReference>
<evidence type="ECO:0000256" key="5">
    <source>
        <dbReference type="HAMAP-Rule" id="MF_00679"/>
    </source>
</evidence>
<dbReference type="Proteomes" id="UP000078599">
    <property type="component" value="Unassembled WGS sequence"/>
</dbReference>
<dbReference type="FunFam" id="2.60.34.10:FF:000005">
    <property type="entry name" value="Chaperone protein HscA homolog"/>
    <property type="match status" value="1"/>
</dbReference>
<dbReference type="PANTHER" id="PTHR19375">
    <property type="entry name" value="HEAT SHOCK PROTEIN 70KDA"/>
    <property type="match status" value="1"/>
</dbReference>
<dbReference type="SUPFAM" id="SSF100934">
    <property type="entry name" value="Heat shock protein 70kD (HSP70), C-terminal subdomain"/>
    <property type="match status" value="1"/>
</dbReference>
<evidence type="ECO:0000313" key="10">
    <source>
        <dbReference type="Proteomes" id="UP000078599"/>
    </source>
</evidence>
<dbReference type="InterPro" id="IPR029048">
    <property type="entry name" value="HSP70_C_sf"/>
</dbReference>
<dbReference type="Gene3D" id="1.20.1270.10">
    <property type="match status" value="1"/>
</dbReference>
<keyword evidence="4 5" id="KW-0143">Chaperone</keyword>
<keyword evidence="10" id="KW-1185">Reference proteome</keyword>
<gene>
    <name evidence="5 7" type="primary">hscA</name>
    <name evidence="7" type="ordered locus">THI_1344</name>
    <name evidence="8" type="ORF">THICB1_40022</name>
</gene>
<dbReference type="EMBL" id="CTRI01000026">
    <property type="protein sequence ID" value="CQR34699.1"/>
    <property type="molecule type" value="Genomic_DNA"/>
</dbReference>
<protein>
    <recommendedName>
        <fullName evidence="5">Chaperone protein HscA homolog</fullName>
    </recommendedName>
</protein>
<dbReference type="InterPro" id="IPR010236">
    <property type="entry name" value="ISC_FeS_clus_asmbl_HscA"/>
</dbReference>
<dbReference type="OrthoDB" id="9766019at2"/>
<reference evidence="7" key="3">
    <citation type="submission" date="2010-07" db="EMBL/GenBank/DDBJ databases">
        <authorList>
            <person name="Genoscope - CEA"/>
        </authorList>
    </citation>
    <scope>NUCLEOTIDE SEQUENCE</scope>
    <source>
        <strain evidence="7">3As</strain>
    </source>
</reference>
<accession>D6CPV2</accession>
<dbReference type="HAMAP" id="MF_00679">
    <property type="entry name" value="HscA"/>
    <property type="match status" value="1"/>
</dbReference>
<sequence>MALLQISEPGQSPDPHQHRRAVGIDLGTTHSLVAAVLSGSPQCLPDAQGEVLLPSVVHYHADGRAEVGLRAREEQALDPANTLVSVKRYMGRSPSDLPPTALAHYRINHDARMVRFQTAAGEMTPVQVSADILRVLRWRAEDTLGGELVGAVITVPAYFDDAQRQATKDAAQLAGLHVLRLINEPTAAALAYGLDHGAEGLYVIYDLGGGTFDLSVLRLSKGVFEVVATSGDTALGGDDFDQRIEALMRQQAGNPELSASLQRRWRMAARQAKEALSAASSVEYTVALADGASHTGTLQRDDFEQASADLVKRTLALLRRALSDAQVSASDVQGVVLVGGATRMPMIRQAVARVMGKAPLTDLNPDEVVALGAAIQANALAGNAGADDVLLLDVIPLSLGVETMGGLVEHILPRNSTIPQARAQDFTTFRDGQTAMAIHVVQGERELVSDCRSLARFELRGIPPMVAGAARIRVTFAVDADGLLEVSAQELTTGVQAQVQVKPAYGLDDAQIAQMLHDSVAHAQDDRDARMLQEARVDAQALLAATRNAMQLDRDLLSEQEVAQIHTDMAALAQAEQGGDIDQICLATEALTRQTDAFAERRMNRSIQRALAGQSVDQIAQLTDTPSSTAS</sequence>
<dbReference type="PROSITE" id="PS01036">
    <property type="entry name" value="HSP70_3"/>
    <property type="match status" value="1"/>
</dbReference>
<dbReference type="GO" id="GO:0016887">
    <property type="term" value="F:ATP hydrolysis activity"/>
    <property type="evidence" value="ECO:0007669"/>
    <property type="project" value="UniProtKB-UniRule"/>
</dbReference>
<evidence type="ECO:0000256" key="2">
    <source>
        <dbReference type="ARBA" id="ARBA00022741"/>
    </source>
</evidence>
<dbReference type="eggNOG" id="COG0443">
    <property type="taxonomic scope" value="Bacteria"/>
</dbReference>
<name>D6CPV2_THIA3</name>
<evidence type="ECO:0000313" key="8">
    <source>
        <dbReference type="EMBL" id="CQR34699.1"/>
    </source>
</evidence>
<dbReference type="GO" id="GO:0005524">
    <property type="term" value="F:ATP binding"/>
    <property type="evidence" value="ECO:0007669"/>
    <property type="project" value="UniProtKB-KW"/>
</dbReference>
<dbReference type="InterPro" id="IPR029047">
    <property type="entry name" value="HSP70_peptide-bd_sf"/>
</dbReference>
<proteinExistence type="inferred from homology"/>
<dbReference type="AlphaFoldDB" id="D6CPV2"/>
<dbReference type="InterPro" id="IPR018181">
    <property type="entry name" value="Heat_shock_70_CS"/>
</dbReference>
<dbReference type="KEGG" id="thi:THI_1344"/>